<dbReference type="eggNOG" id="arCOG10915">
    <property type="taxonomic scope" value="Archaea"/>
</dbReference>
<feature type="transmembrane region" description="Helical" evidence="1">
    <location>
        <begin position="6"/>
        <end position="25"/>
    </location>
</feature>
<evidence type="ECO:0000313" key="2">
    <source>
        <dbReference type="EMBL" id="AFD00678.1"/>
    </source>
</evidence>
<keyword evidence="1" id="KW-1133">Transmembrane helix</keyword>
<dbReference type="RefSeq" id="WP_014406509.1">
    <property type="nucleotide sequence ID" value="NC_017034.1"/>
</dbReference>
<reference evidence="2 3" key="1">
    <citation type="journal article" date="2012" name="J. Bacteriol.">
        <title>Complete genome sequence of a thermophilic methanogen, Methanocella conradii HZ254, isolated from Chinese rice field soil.</title>
        <authorList>
            <person name="Lu Z."/>
            <person name="Lu Y."/>
        </authorList>
    </citation>
    <scope>NUCLEOTIDE SEQUENCE [LARGE SCALE GENOMIC DNA]</scope>
    <source>
        <strain evidence="3">DSM 24694 / JCM 17849 / CGMCC 1.5162 / HZ254</strain>
    </source>
</reference>
<keyword evidence="1" id="KW-0812">Transmembrane</keyword>
<gene>
    <name evidence="2" type="ordered locus">Mtc_1938</name>
</gene>
<dbReference type="Pfam" id="PF13398">
    <property type="entry name" value="Peptidase_M50B"/>
    <property type="match status" value="1"/>
</dbReference>
<dbReference type="InterPro" id="IPR049500">
    <property type="entry name" value="Peptidase_M50B-like"/>
</dbReference>
<sequence>MERNTLRYAINAIGIFGLIILFAYITTYIHEIGHALMIILCGGDVLEMGVKSPLSFDTISGYILTNLPYNVPIVIGGMLATTAIAIILCFTARRTIFSYLMLCLSVCTLYNAAYSLSGFNDFTWLVTYSWWSAMLSLGFVLVNLYIAQLGLNDLFDDIRRYRTLHTVENLISTGKQFIRACTKDRKLAV</sequence>
<feature type="transmembrane region" description="Helical" evidence="1">
    <location>
        <begin position="128"/>
        <end position="151"/>
    </location>
</feature>
<proteinExistence type="predicted"/>
<feature type="transmembrane region" description="Helical" evidence="1">
    <location>
        <begin position="70"/>
        <end position="90"/>
    </location>
</feature>
<protein>
    <submittedName>
        <fullName evidence="2">Uncharacterized protein</fullName>
    </submittedName>
</protein>
<keyword evidence="1" id="KW-0472">Membrane</keyword>
<feature type="transmembrane region" description="Helical" evidence="1">
    <location>
        <begin position="97"/>
        <end position="116"/>
    </location>
</feature>
<dbReference type="Proteomes" id="UP000005233">
    <property type="component" value="Chromosome"/>
</dbReference>
<evidence type="ECO:0000313" key="3">
    <source>
        <dbReference type="Proteomes" id="UP000005233"/>
    </source>
</evidence>
<evidence type="ECO:0000256" key="1">
    <source>
        <dbReference type="SAM" id="Phobius"/>
    </source>
</evidence>
<accession>H8I4T3</accession>
<dbReference type="EMBL" id="CP003243">
    <property type="protein sequence ID" value="AFD00678.1"/>
    <property type="molecule type" value="Genomic_DNA"/>
</dbReference>
<dbReference type="GeneID" id="11972086"/>
<organism evidence="2 3">
    <name type="scientific">Methanocella conradii (strain DSM 24694 / JCM 17849 / CGMCC 1.5162 / HZ254)</name>
    <dbReference type="NCBI Taxonomy" id="1041930"/>
    <lineage>
        <taxon>Archaea</taxon>
        <taxon>Methanobacteriati</taxon>
        <taxon>Methanobacteriota</taxon>
        <taxon>Stenosarchaea group</taxon>
        <taxon>Methanomicrobia</taxon>
        <taxon>Methanocellales</taxon>
        <taxon>Methanocellaceae</taxon>
        <taxon>Methanocella</taxon>
    </lineage>
</organism>
<dbReference type="KEGG" id="mez:Mtc_1938"/>
<dbReference type="AlphaFoldDB" id="H8I4T3"/>
<dbReference type="HOGENOM" id="CLU_1431634_0_0_2"/>
<keyword evidence="3" id="KW-1185">Reference proteome</keyword>
<name>H8I4T3_METCZ</name>